<evidence type="ECO:0000256" key="1">
    <source>
        <dbReference type="ARBA" id="ARBA00022448"/>
    </source>
</evidence>
<evidence type="ECO:0000256" key="2">
    <source>
        <dbReference type="ARBA" id="ARBA00022475"/>
    </source>
</evidence>
<dbReference type="CDD" id="cd03219">
    <property type="entry name" value="ABC_Mj1267_LivG_branched"/>
    <property type="match status" value="1"/>
</dbReference>
<dbReference type="PANTHER" id="PTHR45772:SF2">
    <property type="entry name" value="ABC TRANSPORTER ATP-BINDING PROTEIN"/>
    <property type="match status" value="1"/>
</dbReference>
<accession>A0A4Q7NPL0</accession>
<name>A0A4Q7NPL0_9BURK</name>
<dbReference type="InterPro" id="IPR003593">
    <property type="entry name" value="AAA+_ATPase"/>
</dbReference>
<comment type="caution">
    <text evidence="6">The sequence shown here is derived from an EMBL/GenBank/DDBJ whole genome shotgun (WGS) entry which is preliminary data.</text>
</comment>
<evidence type="ECO:0000259" key="5">
    <source>
        <dbReference type="PROSITE" id="PS50893"/>
    </source>
</evidence>
<dbReference type="InterPro" id="IPR051120">
    <property type="entry name" value="ABC_AA/LPS_Transport"/>
</dbReference>
<dbReference type="InterPro" id="IPR003439">
    <property type="entry name" value="ABC_transporter-like_ATP-bd"/>
</dbReference>
<dbReference type="PANTHER" id="PTHR45772">
    <property type="entry name" value="CONSERVED COMPONENT OF ABC TRANSPORTER FOR NATURAL AMINO ACIDS-RELATED"/>
    <property type="match status" value="1"/>
</dbReference>
<gene>
    <name evidence="6" type="ORF">EV675_2553</name>
</gene>
<evidence type="ECO:0000256" key="3">
    <source>
        <dbReference type="ARBA" id="ARBA00022741"/>
    </source>
</evidence>
<dbReference type="RefSeq" id="WP_130357598.1">
    <property type="nucleotide sequence ID" value="NZ_SGXC01000001.1"/>
</dbReference>
<evidence type="ECO:0000256" key="4">
    <source>
        <dbReference type="ARBA" id="ARBA00022840"/>
    </source>
</evidence>
<proteinExistence type="predicted"/>
<keyword evidence="7" id="KW-1185">Reference proteome</keyword>
<dbReference type="InterPro" id="IPR032823">
    <property type="entry name" value="BCA_ABC_TP_C"/>
</dbReference>
<reference evidence="6 7" key="1">
    <citation type="submission" date="2019-02" db="EMBL/GenBank/DDBJ databases">
        <title>Genomic Encyclopedia of Type Strains, Phase IV (KMG-IV): sequencing the most valuable type-strain genomes for metagenomic binning, comparative biology and taxonomic classification.</title>
        <authorList>
            <person name="Goeker M."/>
        </authorList>
    </citation>
    <scope>NUCLEOTIDE SEQUENCE [LARGE SCALE GENOMIC DNA]</scope>
    <source>
        <strain evidence="6 7">K24</strain>
    </source>
</reference>
<dbReference type="GO" id="GO:0005886">
    <property type="term" value="C:plasma membrane"/>
    <property type="evidence" value="ECO:0007669"/>
    <property type="project" value="TreeGrafter"/>
</dbReference>
<dbReference type="Pfam" id="PF00005">
    <property type="entry name" value="ABC_tran"/>
    <property type="match status" value="1"/>
</dbReference>
<dbReference type="PROSITE" id="PS50893">
    <property type="entry name" value="ABC_TRANSPORTER_2"/>
    <property type="match status" value="1"/>
</dbReference>
<dbReference type="GO" id="GO:0005524">
    <property type="term" value="F:ATP binding"/>
    <property type="evidence" value="ECO:0007669"/>
    <property type="project" value="UniProtKB-KW"/>
</dbReference>
<keyword evidence="3" id="KW-0547">Nucleotide-binding</keyword>
<dbReference type="InterPro" id="IPR027417">
    <property type="entry name" value="P-loop_NTPase"/>
</dbReference>
<evidence type="ECO:0000313" key="7">
    <source>
        <dbReference type="Proteomes" id="UP000292445"/>
    </source>
</evidence>
<evidence type="ECO:0000313" key="6">
    <source>
        <dbReference type="EMBL" id="RZS86510.1"/>
    </source>
</evidence>
<dbReference type="OrthoDB" id="9781337at2"/>
<dbReference type="Proteomes" id="UP000292445">
    <property type="component" value="Unassembled WGS sequence"/>
</dbReference>
<dbReference type="Pfam" id="PF12399">
    <property type="entry name" value="BCA_ABC_TP_C"/>
    <property type="match status" value="1"/>
</dbReference>
<dbReference type="AlphaFoldDB" id="A0A4Q7NPL0"/>
<dbReference type="InterPro" id="IPR017871">
    <property type="entry name" value="ABC_transporter-like_CS"/>
</dbReference>
<dbReference type="SUPFAM" id="SSF52540">
    <property type="entry name" value="P-loop containing nucleoside triphosphate hydrolases"/>
    <property type="match status" value="1"/>
</dbReference>
<dbReference type="EMBL" id="SGXC01000001">
    <property type="protein sequence ID" value="RZS86510.1"/>
    <property type="molecule type" value="Genomic_DNA"/>
</dbReference>
<keyword evidence="4 6" id="KW-0067">ATP-binding</keyword>
<dbReference type="Gene3D" id="3.40.50.300">
    <property type="entry name" value="P-loop containing nucleotide triphosphate hydrolases"/>
    <property type="match status" value="1"/>
</dbReference>
<keyword evidence="1" id="KW-0813">Transport</keyword>
<keyword evidence="2" id="KW-0472">Membrane</keyword>
<sequence length="246" mass="26837">MTLSIRKLDKSFGGLHVTRSVSFDLGRGERVALIGPNGAGKTTLVNLISGTLKPGGGEVLLEGRRLTHLSQARRVACGLARTFQITTLPAHMPVLNQVEMAIHARLGMAHRWWRPFSACREVRDEAWSILERLALEPAAAQAPSGLAYGEQRLVEMALALALRPAVLMLDEPMAGVPRGEGRTVLRALEDLPGSLSILMIEHDMDLVFSFAQRIIVLAEGRIMAEGTPDEIRRHPEVRAAYLGAKS</sequence>
<dbReference type="GO" id="GO:0016887">
    <property type="term" value="F:ATP hydrolysis activity"/>
    <property type="evidence" value="ECO:0007669"/>
    <property type="project" value="InterPro"/>
</dbReference>
<keyword evidence="2" id="KW-1003">Cell membrane</keyword>
<dbReference type="PROSITE" id="PS00211">
    <property type="entry name" value="ABC_TRANSPORTER_1"/>
    <property type="match status" value="1"/>
</dbReference>
<dbReference type="SMART" id="SM00382">
    <property type="entry name" value="AAA"/>
    <property type="match status" value="1"/>
</dbReference>
<organism evidence="6 7">
    <name type="scientific">Pigmentiphaga kullae</name>
    <dbReference type="NCBI Taxonomy" id="151784"/>
    <lineage>
        <taxon>Bacteria</taxon>
        <taxon>Pseudomonadati</taxon>
        <taxon>Pseudomonadota</taxon>
        <taxon>Betaproteobacteria</taxon>
        <taxon>Burkholderiales</taxon>
        <taxon>Alcaligenaceae</taxon>
        <taxon>Pigmentiphaga</taxon>
    </lineage>
</organism>
<feature type="domain" description="ABC transporter" evidence="5">
    <location>
        <begin position="3"/>
        <end position="244"/>
    </location>
</feature>
<protein>
    <submittedName>
        <fullName evidence="6">Branched-chain amino acid transport system ATP-binding protein/branched-chain amino acid transport system ATP-binding protein</fullName>
    </submittedName>
</protein>